<keyword evidence="2" id="KW-1185">Reference proteome</keyword>
<comment type="caution">
    <text evidence="1">The sequence shown here is derived from an EMBL/GenBank/DDBJ whole genome shotgun (WGS) entry which is preliminary data.</text>
</comment>
<gene>
    <name evidence="1" type="ORF">OCV69_06180</name>
</gene>
<dbReference type="Proteomes" id="UP001652395">
    <property type="component" value="Unassembled WGS sequence"/>
</dbReference>
<name>A0ABT2UZE9_9FIRM</name>
<dbReference type="RefSeq" id="WP_262563023.1">
    <property type="nucleotide sequence ID" value="NZ_JAOQJF010000009.1"/>
</dbReference>
<sequence length="52" mass="5930">MDVREARKTCIYVARFTNTGLDFYYGLPLGELNRFTGDAVEVMKEIRRAGKG</sequence>
<evidence type="ECO:0000313" key="2">
    <source>
        <dbReference type="Proteomes" id="UP001652395"/>
    </source>
</evidence>
<accession>A0ABT2UZE9</accession>
<protein>
    <submittedName>
        <fullName evidence="1">Uncharacterized protein</fullName>
    </submittedName>
</protein>
<reference evidence="1 2" key="1">
    <citation type="journal article" date="2021" name="ISME Commun">
        <title>Automated analysis of genomic sequences facilitates high-throughput and comprehensive description of bacteria.</title>
        <authorList>
            <person name="Hitch T.C.A."/>
        </authorList>
    </citation>
    <scope>NUCLEOTIDE SEQUENCE [LARGE SCALE GENOMIC DNA]</scope>
    <source>
        <strain evidence="2">f_CCE</strain>
    </source>
</reference>
<evidence type="ECO:0000313" key="1">
    <source>
        <dbReference type="EMBL" id="MCU6799521.1"/>
    </source>
</evidence>
<organism evidence="1 2">
    <name type="scientific">Alitiscatomonas aceti</name>
    <dbReference type="NCBI Taxonomy" id="2981724"/>
    <lineage>
        <taxon>Bacteria</taxon>
        <taxon>Bacillati</taxon>
        <taxon>Bacillota</taxon>
        <taxon>Clostridia</taxon>
        <taxon>Lachnospirales</taxon>
        <taxon>Lachnospiraceae</taxon>
        <taxon>Alitiscatomonas</taxon>
    </lineage>
</organism>
<dbReference type="EMBL" id="JAOQJF010000009">
    <property type="protein sequence ID" value="MCU6799521.1"/>
    <property type="molecule type" value="Genomic_DNA"/>
</dbReference>
<proteinExistence type="predicted"/>